<gene>
    <name evidence="1" type="ORF">EYF80_055324</name>
</gene>
<name>A0A4Z2EZX7_9TELE</name>
<protein>
    <submittedName>
        <fullName evidence="1">Uncharacterized protein</fullName>
    </submittedName>
</protein>
<evidence type="ECO:0000313" key="2">
    <source>
        <dbReference type="Proteomes" id="UP000314294"/>
    </source>
</evidence>
<dbReference type="SUPFAM" id="SSF141571">
    <property type="entry name" value="Pentapeptide repeat-like"/>
    <property type="match status" value="1"/>
</dbReference>
<proteinExistence type="predicted"/>
<organism evidence="1 2">
    <name type="scientific">Liparis tanakae</name>
    <name type="common">Tanaka's snailfish</name>
    <dbReference type="NCBI Taxonomy" id="230148"/>
    <lineage>
        <taxon>Eukaryota</taxon>
        <taxon>Metazoa</taxon>
        <taxon>Chordata</taxon>
        <taxon>Craniata</taxon>
        <taxon>Vertebrata</taxon>
        <taxon>Euteleostomi</taxon>
        <taxon>Actinopterygii</taxon>
        <taxon>Neopterygii</taxon>
        <taxon>Teleostei</taxon>
        <taxon>Neoteleostei</taxon>
        <taxon>Acanthomorphata</taxon>
        <taxon>Eupercaria</taxon>
        <taxon>Perciformes</taxon>
        <taxon>Cottioidei</taxon>
        <taxon>Cottales</taxon>
        <taxon>Liparidae</taxon>
        <taxon>Liparis</taxon>
    </lineage>
</organism>
<evidence type="ECO:0000313" key="1">
    <source>
        <dbReference type="EMBL" id="TNN34517.1"/>
    </source>
</evidence>
<dbReference type="OrthoDB" id="8015657at2759"/>
<dbReference type="EMBL" id="SRLO01001946">
    <property type="protein sequence ID" value="TNN34517.1"/>
    <property type="molecule type" value="Genomic_DNA"/>
</dbReference>
<dbReference type="AlphaFoldDB" id="A0A4Z2EZX7"/>
<sequence>MVQQKAFSSFIDDITGVPLQEYDITGVPLQDYDITGVPFQDYDITGVPFQDYDITGVPLQDYDITGVPLQDYDITEDPFQAELTAASAGHYFRVNKTLPLGWPLEPAEQHEGLPALSCSS</sequence>
<reference evidence="1 2" key="1">
    <citation type="submission" date="2019-03" db="EMBL/GenBank/DDBJ databases">
        <title>First draft genome of Liparis tanakae, snailfish: a comprehensive survey of snailfish specific genes.</title>
        <authorList>
            <person name="Kim W."/>
            <person name="Song I."/>
            <person name="Jeong J.-H."/>
            <person name="Kim D."/>
            <person name="Kim S."/>
            <person name="Ryu S."/>
            <person name="Song J.Y."/>
            <person name="Lee S.K."/>
        </authorList>
    </citation>
    <scope>NUCLEOTIDE SEQUENCE [LARGE SCALE GENOMIC DNA]</scope>
    <source>
        <tissue evidence="1">Muscle</tissue>
    </source>
</reference>
<dbReference type="Proteomes" id="UP000314294">
    <property type="component" value="Unassembled WGS sequence"/>
</dbReference>
<comment type="caution">
    <text evidence="1">The sequence shown here is derived from an EMBL/GenBank/DDBJ whole genome shotgun (WGS) entry which is preliminary data.</text>
</comment>
<keyword evidence="2" id="KW-1185">Reference proteome</keyword>
<accession>A0A4Z2EZX7</accession>
<dbReference type="Gene3D" id="2.160.20.80">
    <property type="entry name" value="E3 ubiquitin-protein ligase SopA"/>
    <property type="match status" value="1"/>
</dbReference>